<evidence type="ECO:0000313" key="2">
    <source>
        <dbReference type="EMBL" id="KAA3486901.1"/>
    </source>
</evidence>
<organism evidence="2 3">
    <name type="scientific">Gossypium australe</name>
    <dbReference type="NCBI Taxonomy" id="47621"/>
    <lineage>
        <taxon>Eukaryota</taxon>
        <taxon>Viridiplantae</taxon>
        <taxon>Streptophyta</taxon>
        <taxon>Embryophyta</taxon>
        <taxon>Tracheophyta</taxon>
        <taxon>Spermatophyta</taxon>
        <taxon>Magnoliopsida</taxon>
        <taxon>eudicotyledons</taxon>
        <taxon>Gunneridae</taxon>
        <taxon>Pentapetalae</taxon>
        <taxon>rosids</taxon>
        <taxon>malvids</taxon>
        <taxon>Malvales</taxon>
        <taxon>Malvaceae</taxon>
        <taxon>Malvoideae</taxon>
        <taxon>Gossypium</taxon>
    </lineage>
</organism>
<sequence>MSIVPPTSVILLDMCATSQPSLQPLLSRTESPSSLASSSTPPNNFHPMATRSKVGIFKPKAYTVTTIVSPTEPFNIHEAISISSLKNAVYDELSHVVCKWFFKNEKNPDDSVARNKVHLVA</sequence>
<dbReference type="AlphaFoldDB" id="A0A5B6WY52"/>
<proteinExistence type="predicted"/>
<comment type="caution">
    <text evidence="2">The sequence shown here is derived from an EMBL/GenBank/DDBJ whole genome shotgun (WGS) entry which is preliminary data.</text>
</comment>
<dbReference type="OrthoDB" id="1751282at2759"/>
<name>A0A5B6WY52_9ROSI</name>
<feature type="region of interest" description="Disordered" evidence="1">
    <location>
        <begin position="25"/>
        <end position="49"/>
    </location>
</feature>
<protein>
    <submittedName>
        <fullName evidence="2">Retrovirus-related Pol polyprotein from transposon TNT 1-94</fullName>
    </submittedName>
</protein>
<gene>
    <name evidence="2" type="ORF">EPI10_030770</name>
</gene>
<evidence type="ECO:0000256" key="1">
    <source>
        <dbReference type="SAM" id="MobiDB-lite"/>
    </source>
</evidence>
<accession>A0A5B6WY52</accession>
<feature type="compositionally biased region" description="Low complexity" evidence="1">
    <location>
        <begin position="26"/>
        <end position="42"/>
    </location>
</feature>
<dbReference type="EMBL" id="SMMG02000001">
    <property type="protein sequence ID" value="KAA3486901.1"/>
    <property type="molecule type" value="Genomic_DNA"/>
</dbReference>
<dbReference type="Proteomes" id="UP000325315">
    <property type="component" value="Unassembled WGS sequence"/>
</dbReference>
<evidence type="ECO:0000313" key="3">
    <source>
        <dbReference type="Proteomes" id="UP000325315"/>
    </source>
</evidence>
<keyword evidence="3" id="KW-1185">Reference proteome</keyword>
<reference evidence="3" key="1">
    <citation type="journal article" date="2019" name="Plant Biotechnol. J.">
        <title>Genome sequencing of the Australian wild diploid species Gossypium australe highlights disease resistance and delayed gland morphogenesis.</title>
        <authorList>
            <person name="Cai Y."/>
            <person name="Cai X."/>
            <person name="Wang Q."/>
            <person name="Wang P."/>
            <person name="Zhang Y."/>
            <person name="Cai C."/>
            <person name="Xu Y."/>
            <person name="Wang K."/>
            <person name="Zhou Z."/>
            <person name="Wang C."/>
            <person name="Geng S."/>
            <person name="Li B."/>
            <person name="Dong Q."/>
            <person name="Hou Y."/>
            <person name="Wang H."/>
            <person name="Ai P."/>
            <person name="Liu Z."/>
            <person name="Yi F."/>
            <person name="Sun M."/>
            <person name="An G."/>
            <person name="Cheng J."/>
            <person name="Zhang Y."/>
            <person name="Shi Q."/>
            <person name="Xie Y."/>
            <person name="Shi X."/>
            <person name="Chang Y."/>
            <person name="Huang F."/>
            <person name="Chen Y."/>
            <person name="Hong S."/>
            <person name="Mi L."/>
            <person name="Sun Q."/>
            <person name="Zhang L."/>
            <person name="Zhou B."/>
            <person name="Peng R."/>
            <person name="Zhang X."/>
            <person name="Liu F."/>
        </authorList>
    </citation>
    <scope>NUCLEOTIDE SEQUENCE [LARGE SCALE GENOMIC DNA]</scope>
    <source>
        <strain evidence="3">cv. PA1801</strain>
    </source>
</reference>